<name>A0A285R3E8_9SPHN</name>
<dbReference type="Proteomes" id="UP000219494">
    <property type="component" value="Unassembled WGS sequence"/>
</dbReference>
<dbReference type="OrthoDB" id="7585155at2"/>
<gene>
    <name evidence="1" type="ORF">SAMN06297144_1993</name>
</gene>
<reference evidence="1 2" key="1">
    <citation type="submission" date="2017-07" db="EMBL/GenBank/DDBJ databases">
        <authorList>
            <person name="Sun Z.S."/>
            <person name="Albrecht U."/>
            <person name="Echele G."/>
            <person name="Lee C.C."/>
        </authorList>
    </citation>
    <scope>NUCLEOTIDE SEQUENCE [LARGE SCALE GENOMIC DNA]</scope>
    <source>
        <strain evidence="1 2">CGMCC 1.12672</strain>
    </source>
</reference>
<dbReference type="EMBL" id="OBMI01000002">
    <property type="protein sequence ID" value="SOB86882.1"/>
    <property type="molecule type" value="Genomic_DNA"/>
</dbReference>
<evidence type="ECO:0000313" key="1">
    <source>
        <dbReference type="EMBL" id="SOB86882.1"/>
    </source>
</evidence>
<evidence type="ECO:0000313" key="2">
    <source>
        <dbReference type="Proteomes" id="UP000219494"/>
    </source>
</evidence>
<organism evidence="1 2">
    <name type="scientific">Sphingomonas guangdongensis</name>
    <dbReference type="NCBI Taxonomy" id="1141890"/>
    <lineage>
        <taxon>Bacteria</taxon>
        <taxon>Pseudomonadati</taxon>
        <taxon>Pseudomonadota</taxon>
        <taxon>Alphaproteobacteria</taxon>
        <taxon>Sphingomonadales</taxon>
        <taxon>Sphingomonadaceae</taxon>
        <taxon>Sphingomonas</taxon>
    </lineage>
</organism>
<dbReference type="AlphaFoldDB" id="A0A285R3E8"/>
<dbReference type="RefSeq" id="WP_097063850.1">
    <property type="nucleotide sequence ID" value="NZ_OBMI01000002.1"/>
</dbReference>
<keyword evidence="2" id="KW-1185">Reference proteome</keyword>
<sequence length="259" mass="26829">MLIPLAVALLVQGAAPEVSAWQVREAPTRCTIAQQTPGRITAISTVPGSDSYRLVVADASIADVGALASAAIRFAPSGKRLQGLASAGTVAGGQRLVRMDGLPPELLDRLAESASLALTVRSHPDVAVPVSGAAAGVAALRTCEAARLIAWGADARQFEAGGRRPVAIRNRDEWVSSSDFMAVAEQSRGDVNAVFRVTVASSGTIETCRAVTADTLPAVERVVCRVVVNKRLFTPAADSAGTAVAGAATFPILLQRRPR</sequence>
<protein>
    <recommendedName>
        <fullName evidence="3">TonB C-terminal domain-containing protein</fullName>
    </recommendedName>
</protein>
<evidence type="ECO:0008006" key="3">
    <source>
        <dbReference type="Google" id="ProtNLM"/>
    </source>
</evidence>
<proteinExistence type="predicted"/>
<accession>A0A285R3E8</accession>